<evidence type="ECO:0000313" key="2">
    <source>
        <dbReference type="Proteomes" id="UP000823936"/>
    </source>
</evidence>
<dbReference type="InterPro" id="IPR045865">
    <property type="entry name" value="ACT-like_dom_sf"/>
</dbReference>
<dbReference type="AlphaFoldDB" id="A0A9D1TMH5"/>
<reference evidence="1" key="1">
    <citation type="journal article" date="2021" name="PeerJ">
        <title>Extensive microbial diversity within the chicken gut microbiome revealed by metagenomics and culture.</title>
        <authorList>
            <person name="Gilroy R."/>
            <person name="Ravi A."/>
            <person name="Getino M."/>
            <person name="Pursley I."/>
            <person name="Horton D.L."/>
            <person name="Alikhan N.F."/>
            <person name="Baker D."/>
            <person name="Gharbi K."/>
            <person name="Hall N."/>
            <person name="Watson M."/>
            <person name="Adriaenssens E.M."/>
            <person name="Foster-Nyarko E."/>
            <person name="Jarju S."/>
            <person name="Secka A."/>
            <person name="Antonio M."/>
            <person name="Oren A."/>
            <person name="Chaudhuri R.R."/>
            <person name="La Ragione R."/>
            <person name="Hildebrand F."/>
            <person name="Pallen M.J."/>
        </authorList>
    </citation>
    <scope>NUCLEOTIDE SEQUENCE</scope>
    <source>
        <strain evidence="1">Gambia11-129</strain>
    </source>
</reference>
<dbReference type="Gene3D" id="3.30.2130.10">
    <property type="entry name" value="VC0802-like"/>
    <property type="match status" value="1"/>
</dbReference>
<proteinExistence type="predicted"/>
<dbReference type="SUPFAM" id="SSF55021">
    <property type="entry name" value="ACT-like"/>
    <property type="match status" value="1"/>
</dbReference>
<evidence type="ECO:0000313" key="1">
    <source>
        <dbReference type="EMBL" id="HIV98263.1"/>
    </source>
</evidence>
<dbReference type="EMBL" id="DXHU01000004">
    <property type="protein sequence ID" value="HIV98263.1"/>
    <property type="molecule type" value="Genomic_DNA"/>
</dbReference>
<comment type="caution">
    <text evidence="1">The sequence shown here is derived from an EMBL/GenBank/DDBJ whole genome shotgun (WGS) entry which is preliminary data.</text>
</comment>
<name>A0A9D1TMH5_9SPIO</name>
<gene>
    <name evidence="1" type="ORF">IAB12_00580</name>
</gene>
<accession>A0A9D1TMH5</accession>
<evidence type="ECO:0008006" key="3">
    <source>
        <dbReference type="Google" id="ProtNLM"/>
    </source>
</evidence>
<protein>
    <recommendedName>
        <fullName evidence="3">Aspartate kinase</fullName>
    </recommendedName>
</protein>
<dbReference type="Proteomes" id="UP000823936">
    <property type="component" value="Unassembled WGS sequence"/>
</dbReference>
<reference evidence="1" key="2">
    <citation type="submission" date="2021-04" db="EMBL/GenBank/DDBJ databases">
        <authorList>
            <person name="Gilroy R."/>
        </authorList>
    </citation>
    <scope>NUCLEOTIDE SEQUENCE</scope>
    <source>
        <strain evidence="1">Gambia11-129</strain>
    </source>
</reference>
<organism evidence="1 2">
    <name type="scientific">Candidatus Ornithospirochaeta avicola</name>
    <dbReference type="NCBI Taxonomy" id="2840896"/>
    <lineage>
        <taxon>Bacteria</taxon>
        <taxon>Pseudomonadati</taxon>
        <taxon>Spirochaetota</taxon>
        <taxon>Spirochaetia</taxon>
        <taxon>Spirochaetales</taxon>
        <taxon>Spirochaetaceae</taxon>
        <taxon>Spirochaetaceae incertae sedis</taxon>
        <taxon>Candidatus Ornithospirochaeta</taxon>
    </lineage>
</organism>
<sequence length="223" mass="25021">MLTMTISQAVKEILKNNTVISQMLSENLLSVSSYSKRIKAKVESLVGKSVNESAIVMALRRAEEESRIRGKREIDLEYEMMMKSSIFDMSIKNTGENSIKIMEILKEVRSDSSAFFNFSLSQEEINITLSEKYKTLVSERIKECDIISKCTNLSGITITFSGNFLETPGVIYLALSRLARDGVNITEIFSTLNELTFIINSADAARAYSALESFLLSDFSQDI</sequence>